<evidence type="ECO:0000313" key="1">
    <source>
        <dbReference type="EMBL" id="MBP1890179.1"/>
    </source>
</evidence>
<gene>
    <name evidence="1" type="ORF">J2Z53_001769</name>
</gene>
<name>A0ABS4F1Q0_9CLOT</name>
<dbReference type="Proteomes" id="UP000783390">
    <property type="component" value="Unassembled WGS sequence"/>
</dbReference>
<protein>
    <recommendedName>
        <fullName evidence="3">Lipoprotein</fullName>
    </recommendedName>
</protein>
<keyword evidence="2" id="KW-1185">Reference proteome</keyword>
<evidence type="ECO:0000313" key="2">
    <source>
        <dbReference type="Proteomes" id="UP000783390"/>
    </source>
</evidence>
<accession>A0ABS4F1Q0</accession>
<comment type="caution">
    <text evidence="1">The sequence shown here is derived from an EMBL/GenBank/DDBJ whole genome shotgun (WGS) entry which is preliminary data.</text>
</comment>
<proteinExistence type="predicted"/>
<sequence>MKKIMLFFSGILILSLIGCNSPIVSKTPNTENFITTENIISKKELNTLISSCLKNDIGLSIDNNSKVFESHELIGTEFKDNTVICYIKAFANSYKIENDKAYESSGGEFTGIIYVKKINNHFKVTKHNFPIESKEATNLFPKKMLPKLNSIELSNLISKTETNANNYFKEHNIKLINKN</sequence>
<evidence type="ECO:0008006" key="3">
    <source>
        <dbReference type="Google" id="ProtNLM"/>
    </source>
</evidence>
<organism evidence="1 2">
    <name type="scientific">Clostridium moniliforme</name>
    <dbReference type="NCBI Taxonomy" id="39489"/>
    <lineage>
        <taxon>Bacteria</taxon>
        <taxon>Bacillati</taxon>
        <taxon>Bacillota</taxon>
        <taxon>Clostridia</taxon>
        <taxon>Eubacteriales</taxon>
        <taxon>Clostridiaceae</taxon>
        <taxon>Clostridium</taxon>
    </lineage>
</organism>
<dbReference type="RefSeq" id="WP_209797108.1">
    <property type="nucleotide sequence ID" value="NZ_JAGGJZ010000005.1"/>
</dbReference>
<dbReference type="PROSITE" id="PS51257">
    <property type="entry name" value="PROKAR_LIPOPROTEIN"/>
    <property type="match status" value="1"/>
</dbReference>
<dbReference type="EMBL" id="JAGGJZ010000005">
    <property type="protein sequence ID" value="MBP1890179.1"/>
    <property type="molecule type" value="Genomic_DNA"/>
</dbReference>
<reference evidence="1 2" key="1">
    <citation type="submission" date="2021-03" db="EMBL/GenBank/DDBJ databases">
        <title>Genomic Encyclopedia of Type Strains, Phase IV (KMG-IV): sequencing the most valuable type-strain genomes for metagenomic binning, comparative biology and taxonomic classification.</title>
        <authorList>
            <person name="Goeker M."/>
        </authorList>
    </citation>
    <scope>NUCLEOTIDE SEQUENCE [LARGE SCALE GENOMIC DNA]</scope>
    <source>
        <strain evidence="1 2">DSM 3984</strain>
    </source>
</reference>